<organism evidence="1 2">
    <name type="scientific">Paraburkholderia phytofirmans (strain DSM 17436 / LMG 22146 / PsJN)</name>
    <name type="common">Burkholderia phytofirmans</name>
    <dbReference type="NCBI Taxonomy" id="398527"/>
    <lineage>
        <taxon>Bacteria</taxon>
        <taxon>Pseudomonadati</taxon>
        <taxon>Pseudomonadota</taxon>
        <taxon>Betaproteobacteria</taxon>
        <taxon>Burkholderiales</taxon>
        <taxon>Burkholderiaceae</taxon>
        <taxon>Paraburkholderia</taxon>
    </lineage>
</organism>
<dbReference type="Pfam" id="PF21983">
    <property type="entry name" value="NikA-like"/>
    <property type="match status" value="1"/>
</dbReference>
<gene>
    <name evidence="1" type="ordered locus">Bphyt_7297</name>
</gene>
<dbReference type="eggNOG" id="ENOG50335AZ">
    <property type="taxonomic scope" value="Bacteria"/>
</dbReference>
<dbReference type="AlphaFoldDB" id="B2TH33"/>
<reference evidence="1 2" key="1">
    <citation type="journal article" date="2011" name="J. Bacteriol.">
        <title>Complete genome sequence of the plant growth-promoting endophyte Burkholderia phytofirmans strain PsJN.</title>
        <authorList>
            <person name="Weilharter A."/>
            <person name="Mitter B."/>
            <person name="Shin M.V."/>
            <person name="Chain P.S."/>
            <person name="Nowak J."/>
            <person name="Sessitsch A."/>
        </authorList>
    </citation>
    <scope>NUCLEOTIDE SEQUENCE [LARGE SCALE GENOMIC DNA]</scope>
    <source>
        <strain evidence="2">DSM 17436 / LMG 22146 / PsJN</strain>
        <plasmid evidence="1 2">pBPHYT01</plasmid>
    </source>
</reference>
<dbReference type="OrthoDB" id="9008877at2"/>
<evidence type="ECO:0000313" key="1">
    <source>
        <dbReference type="EMBL" id="ACD21582.1"/>
    </source>
</evidence>
<geneLocation type="plasmid" evidence="1 2">
    <name>pBPHYT01</name>
</geneLocation>
<sequence length="91" mass="9918">MATATARIVVQVTTQEKKAIGSRARRLGMNVSELMREAAQRFTPPDEDSEVLALVERVNASTQEANAALDDALSFIEESNKRIAAMNQGAR</sequence>
<dbReference type="HOGENOM" id="CLU_185893_0_0_4"/>
<dbReference type="InterPro" id="IPR053842">
    <property type="entry name" value="NikA-like"/>
</dbReference>
<keyword evidence="1" id="KW-0614">Plasmid</keyword>
<accession>B2TH33</accession>
<dbReference type="KEGG" id="bpy:Bphyt_7297"/>
<dbReference type="RefSeq" id="WP_012430955.1">
    <property type="nucleotide sequence ID" value="NC_010679.1"/>
</dbReference>
<evidence type="ECO:0000313" key="2">
    <source>
        <dbReference type="Proteomes" id="UP000001739"/>
    </source>
</evidence>
<protein>
    <submittedName>
        <fullName evidence="1">Uncharacterized protein</fullName>
    </submittedName>
</protein>
<dbReference type="EMBL" id="CP001054">
    <property type="protein sequence ID" value="ACD21582.1"/>
    <property type="molecule type" value="Genomic_DNA"/>
</dbReference>
<proteinExistence type="predicted"/>
<name>B2TH33_PARPJ</name>
<dbReference type="Proteomes" id="UP000001739">
    <property type="component" value="Plasmid pBPHYT01"/>
</dbReference>